<dbReference type="PANTHER" id="PTHR43611">
    <property type="entry name" value="ALPHA-D-GLUCOSE 1-PHOSPHATE PHOSPHATASE"/>
    <property type="match status" value="1"/>
</dbReference>
<dbReference type="Gene3D" id="1.10.150.240">
    <property type="entry name" value="Putative phosphatase, domain 2"/>
    <property type="match status" value="1"/>
</dbReference>
<comment type="caution">
    <text evidence="1">The sequence shown here is derived from an EMBL/GenBank/DDBJ whole genome shotgun (WGS) entry which is preliminary data.</text>
</comment>
<dbReference type="EMBL" id="MFJN01000041">
    <property type="protein sequence ID" value="OGG20613.1"/>
    <property type="molecule type" value="Genomic_DNA"/>
</dbReference>
<sequence>MKNKIKFVYFDVGGVLLFWKEALTVFAKQHRKEVKDIHEVFLKYDDLSCRGIITPQQLSRGMHKDLRLTYNEEFDMLRLAGKHFQPIPEMHQFAAKLIKIMPVGLLTNIYLGFLEMSFQNGFLPKLNYKAIVKSCDLGIVKPEKEIYHYAQKMAGVAPSEILFIDDYKKNTTAAKKLGWRAFTFDNTRISESIREIEKILSLNN</sequence>
<dbReference type="Gene3D" id="3.40.50.1000">
    <property type="entry name" value="HAD superfamily/HAD-like"/>
    <property type="match status" value="1"/>
</dbReference>
<evidence type="ECO:0000313" key="2">
    <source>
        <dbReference type="Proteomes" id="UP000177092"/>
    </source>
</evidence>
<dbReference type="SUPFAM" id="SSF56784">
    <property type="entry name" value="HAD-like"/>
    <property type="match status" value="1"/>
</dbReference>
<gene>
    <name evidence="1" type="ORF">A3D03_05390</name>
</gene>
<dbReference type="Proteomes" id="UP000177092">
    <property type="component" value="Unassembled WGS sequence"/>
</dbReference>
<name>A0A1F6A7W9_9BACT</name>
<dbReference type="NCBIfam" id="TIGR01509">
    <property type="entry name" value="HAD-SF-IA-v3"/>
    <property type="match status" value="1"/>
</dbReference>
<dbReference type="PANTHER" id="PTHR43611:SF3">
    <property type="entry name" value="FLAVIN MONONUCLEOTIDE HYDROLASE 1, CHLOROPLATIC"/>
    <property type="match status" value="1"/>
</dbReference>
<dbReference type="SFLD" id="SFLDS00003">
    <property type="entry name" value="Haloacid_Dehalogenase"/>
    <property type="match status" value="1"/>
</dbReference>
<protein>
    <recommendedName>
        <fullName evidence="3">Haloacid dehalogenase</fullName>
    </recommendedName>
</protein>
<dbReference type="InterPro" id="IPR023198">
    <property type="entry name" value="PGP-like_dom2"/>
</dbReference>
<dbReference type="STRING" id="1798384.A3D03_05390"/>
<proteinExistence type="predicted"/>
<dbReference type="AlphaFoldDB" id="A0A1F6A7W9"/>
<dbReference type="InterPro" id="IPR006439">
    <property type="entry name" value="HAD-SF_hydro_IA"/>
</dbReference>
<reference evidence="1 2" key="1">
    <citation type="journal article" date="2016" name="Nat. Commun.">
        <title>Thousands of microbial genomes shed light on interconnected biogeochemical processes in an aquifer system.</title>
        <authorList>
            <person name="Anantharaman K."/>
            <person name="Brown C.T."/>
            <person name="Hug L.A."/>
            <person name="Sharon I."/>
            <person name="Castelle C.J."/>
            <person name="Probst A.J."/>
            <person name="Thomas B.C."/>
            <person name="Singh A."/>
            <person name="Wilkins M.J."/>
            <person name="Karaoz U."/>
            <person name="Brodie E.L."/>
            <person name="Williams K.H."/>
            <person name="Hubbard S.S."/>
            <person name="Banfield J.F."/>
        </authorList>
    </citation>
    <scope>NUCLEOTIDE SEQUENCE [LARGE SCALE GENOMIC DNA]</scope>
</reference>
<dbReference type="SFLD" id="SFLDG01129">
    <property type="entry name" value="C1.5:_HAD__Beta-PGM__Phosphata"/>
    <property type="match status" value="1"/>
</dbReference>
<evidence type="ECO:0008006" key="3">
    <source>
        <dbReference type="Google" id="ProtNLM"/>
    </source>
</evidence>
<evidence type="ECO:0000313" key="1">
    <source>
        <dbReference type="EMBL" id="OGG20613.1"/>
    </source>
</evidence>
<organism evidence="1 2">
    <name type="scientific">Candidatus Gottesmanbacteria bacterium RIFCSPHIGHO2_02_FULL_40_13</name>
    <dbReference type="NCBI Taxonomy" id="1798384"/>
    <lineage>
        <taxon>Bacteria</taxon>
        <taxon>Candidatus Gottesmaniibacteriota</taxon>
    </lineage>
</organism>
<dbReference type="Pfam" id="PF00702">
    <property type="entry name" value="Hydrolase"/>
    <property type="match status" value="1"/>
</dbReference>
<dbReference type="InterPro" id="IPR023214">
    <property type="entry name" value="HAD_sf"/>
</dbReference>
<accession>A0A1F6A7W9</accession>
<dbReference type="InterPro" id="IPR036412">
    <property type="entry name" value="HAD-like_sf"/>
</dbReference>